<evidence type="ECO:0000256" key="4">
    <source>
        <dbReference type="ARBA" id="ARBA00022857"/>
    </source>
</evidence>
<dbReference type="HOGENOM" id="CLU_026673_3_1_1"/>
<evidence type="ECO:0000313" key="8">
    <source>
        <dbReference type="EMBL" id="ESO98916.1"/>
    </source>
</evidence>
<dbReference type="InterPro" id="IPR051603">
    <property type="entry name" value="Zinc-ADH_QOR/CCCR"/>
</dbReference>
<feature type="non-terminal residue" evidence="8">
    <location>
        <position position="245"/>
    </location>
</feature>
<dbReference type="GO" id="GO:0070402">
    <property type="term" value="F:NADPH binding"/>
    <property type="evidence" value="ECO:0007669"/>
    <property type="project" value="TreeGrafter"/>
</dbReference>
<dbReference type="PANTHER" id="PTHR44154:SF1">
    <property type="entry name" value="QUINONE OXIDOREDUCTASE"/>
    <property type="match status" value="1"/>
</dbReference>
<dbReference type="PANTHER" id="PTHR44154">
    <property type="entry name" value="QUINONE OXIDOREDUCTASE"/>
    <property type="match status" value="1"/>
</dbReference>
<comment type="similarity">
    <text evidence="2">Belongs to the zinc-containing alcohol dehydrogenase family. Quinone oxidoreductase subfamily.</text>
</comment>
<dbReference type="GeneID" id="20244735"/>
<dbReference type="KEGG" id="lgi:LOTGIDRAFT_187129"/>
<evidence type="ECO:0000256" key="1">
    <source>
        <dbReference type="ARBA" id="ARBA00004496"/>
    </source>
</evidence>
<dbReference type="Gene3D" id="3.90.180.10">
    <property type="entry name" value="Medium-chain alcohol dehydrogenases, catalytic domain"/>
    <property type="match status" value="1"/>
</dbReference>
<evidence type="ECO:0000256" key="5">
    <source>
        <dbReference type="ARBA" id="ARBA00022884"/>
    </source>
</evidence>
<sequence>MRGISIKEFGGPEVLKINENLKVPQPNDDQLLIKVSAAGVNPVDTYIRSGSFPNSPSLPFTPGYDAAGVVEKVGKNVKNFKKGERVFTTCNFQGSGTYAEYVVANPIHVGHLGNKLSFEEGAGIGVPYYTAYKAFRILVGGKGGDTVLVHGASGAVGLASVQIAKSLGCTVIGTAGTEEGLKLVKANGADFVFNHREAGYEKKIKSCVPGGVTVILEMLANVNLAKDIDIINRKGRISLIGSRGE</sequence>
<reference evidence="8 9" key="1">
    <citation type="journal article" date="2013" name="Nature">
        <title>Insights into bilaterian evolution from three spiralian genomes.</title>
        <authorList>
            <person name="Simakov O."/>
            <person name="Marletaz F."/>
            <person name="Cho S.J."/>
            <person name="Edsinger-Gonzales E."/>
            <person name="Havlak P."/>
            <person name="Hellsten U."/>
            <person name="Kuo D.H."/>
            <person name="Larsson T."/>
            <person name="Lv J."/>
            <person name="Arendt D."/>
            <person name="Savage R."/>
            <person name="Osoegawa K."/>
            <person name="de Jong P."/>
            <person name="Grimwood J."/>
            <person name="Chapman J.A."/>
            <person name="Shapiro H."/>
            <person name="Aerts A."/>
            <person name="Otillar R.P."/>
            <person name="Terry A.Y."/>
            <person name="Boore J.L."/>
            <person name="Grigoriev I.V."/>
            <person name="Lindberg D.R."/>
            <person name="Seaver E.C."/>
            <person name="Weisblat D.A."/>
            <person name="Putnam N.H."/>
            <person name="Rokhsar D.S."/>
        </authorList>
    </citation>
    <scope>NUCLEOTIDE SEQUENCE [LARGE SCALE GENOMIC DNA]</scope>
</reference>
<dbReference type="SUPFAM" id="SSF51735">
    <property type="entry name" value="NAD(P)-binding Rossmann-fold domains"/>
    <property type="match status" value="1"/>
</dbReference>
<comment type="subcellular location">
    <subcellularLocation>
        <location evidence="1">Cytoplasm</location>
    </subcellularLocation>
</comment>
<keyword evidence="4" id="KW-0521">NADP</keyword>
<gene>
    <name evidence="8" type="ORF">LOTGIDRAFT_187129</name>
</gene>
<dbReference type="RefSeq" id="XP_009050540.1">
    <property type="nucleotide sequence ID" value="XM_009052292.1"/>
</dbReference>
<dbReference type="FunFam" id="3.40.50.720:FF:000244">
    <property type="entry name" value="quinone oxidoreductase"/>
    <property type="match status" value="1"/>
</dbReference>
<dbReference type="GO" id="GO:0005829">
    <property type="term" value="C:cytosol"/>
    <property type="evidence" value="ECO:0007669"/>
    <property type="project" value="TreeGrafter"/>
</dbReference>
<dbReference type="STRING" id="225164.V4AYX5"/>
<dbReference type="OMA" id="WGLYNTK"/>
<dbReference type="OrthoDB" id="3941538at2759"/>
<dbReference type="SUPFAM" id="SSF50129">
    <property type="entry name" value="GroES-like"/>
    <property type="match status" value="1"/>
</dbReference>
<dbReference type="InterPro" id="IPR036291">
    <property type="entry name" value="NAD(P)-bd_dom_sf"/>
</dbReference>
<dbReference type="Gene3D" id="3.40.50.720">
    <property type="entry name" value="NAD(P)-binding Rossmann-like Domain"/>
    <property type="match status" value="1"/>
</dbReference>
<dbReference type="Pfam" id="PF00107">
    <property type="entry name" value="ADH_zinc_N"/>
    <property type="match status" value="1"/>
</dbReference>
<dbReference type="Proteomes" id="UP000030746">
    <property type="component" value="Unassembled WGS sequence"/>
</dbReference>
<feature type="domain" description="Enoyl reductase (ER)" evidence="7">
    <location>
        <begin position="10"/>
        <end position="243"/>
    </location>
</feature>
<evidence type="ECO:0000313" key="9">
    <source>
        <dbReference type="Proteomes" id="UP000030746"/>
    </source>
</evidence>
<dbReference type="InterPro" id="IPR013149">
    <property type="entry name" value="ADH-like_C"/>
</dbReference>
<keyword evidence="6" id="KW-0007">Acetylation</keyword>
<evidence type="ECO:0000256" key="3">
    <source>
        <dbReference type="ARBA" id="ARBA00022490"/>
    </source>
</evidence>
<dbReference type="InterPro" id="IPR011032">
    <property type="entry name" value="GroES-like_sf"/>
</dbReference>
<proteinExistence type="inferred from homology"/>
<protein>
    <recommendedName>
        <fullName evidence="7">Enoyl reductase (ER) domain-containing protein</fullName>
    </recommendedName>
</protein>
<dbReference type="InterPro" id="IPR013154">
    <property type="entry name" value="ADH-like_N"/>
</dbReference>
<dbReference type="GO" id="GO:0003960">
    <property type="term" value="F:quinone reductase (NADPH) activity"/>
    <property type="evidence" value="ECO:0007669"/>
    <property type="project" value="TreeGrafter"/>
</dbReference>
<organism evidence="8 9">
    <name type="scientific">Lottia gigantea</name>
    <name type="common">Giant owl limpet</name>
    <dbReference type="NCBI Taxonomy" id="225164"/>
    <lineage>
        <taxon>Eukaryota</taxon>
        <taxon>Metazoa</taxon>
        <taxon>Spiralia</taxon>
        <taxon>Lophotrochozoa</taxon>
        <taxon>Mollusca</taxon>
        <taxon>Gastropoda</taxon>
        <taxon>Patellogastropoda</taxon>
        <taxon>Lottioidea</taxon>
        <taxon>Lottiidae</taxon>
        <taxon>Lottia</taxon>
    </lineage>
</organism>
<dbReference type="AlphaFoldDB" id="V4AYX5"/>
<dbReference type="GO" id="GO:0003730">
    <property type="term" value="F:mRNA 3'-UTR binding"/>
    <property type="evidence" value="ECO:0007669"/>
    <property type="project" value="TreeGrafter"/>
</dbReference>
<keyword evidence="5" id="KW-0694">RNA-binding</keyword>
<keyword evidence="3" id="KW-0963">Cytoplasm</keyword>
<evidence type="ECO:0000259" key="7">
    <source>
        <dbReference type="SMART" id="SM00829"/>
    </source>
</evidence>
<dbReference type="SMART" id="SM00829">
    <property type="entry name" value="PKS_ER"/>
    <property type="match status" value="1"/>
</dbReference>
<dbReference type="InterPro" id="IPR020843">
    <property type="entry name" value="ER"/>
</dbReference>
<name>V4AYX5_LOTGI</name>
<dbReference type="Pfam" id="PF08240">
    <property type="entry name" value="ADH_N"/>
    <property type="match status" value="1"/>
</dbReference>
<dbReference type="EMBL" id="KB201205">
    <property type="protein sequence ID" value="ESO98916.1"/>
    <property type="molecule type" value="Genomic_DNA"/>
</dbReference>
<keyword evidence="9" id="KW-1185">Reference proteome</keyword>
<dbReference type="FunFam" id="3.90.180.10:FF:000016">
    <property type="entry name" value="Quinone oxidoreductase"/>
    <property type="match status" value="1"/>
</dbReference>
<accession>V4AYX5</accession>
<dbReference type="CDD" id="cd08253">
    <property type="entry name" value="zeta_crystallin"/>
    <property type="match status" value="1"/>
</dbReference>
<evidence type="ECO:0000256" key="2">
    <source>
        <dbReference type="ARBA" id="ARBA00010371"/>
    </source>
</evidence>
<evidence type="ECO:0000256" key="6">
    <source>
        <dbReference type="ARBA" id="ARBA00022990"/>
    </source>
</evidence>
<dbReference type="CTD" id="20244735"/>